<dbReference type="EMBL" id="FNZX01000013">
    <property type="protein sequence ID" value="SEK89375.1"/>
    <property type="molecule type" value="Genomic_DNA"/>
</dbReference>
<evidence type="ECO:0000313" key="2">
    <source>
        <dbReference type="Proteomes" id="UP000182321"/>
    </source>
</evidence>
<gene>
    <name evidence="1" type="ORF">SAMN02910377_02131</name>
</gene>
<name>A0A1H7KTI0_9FIRM</name>
<keyword evidence="2" id="KW-1185">Reference proteome</keyword>
<organism evidence="1 2">
    <name type="scientific">Pseudobutyrivibrio ruminis</name>
    <dbReference type="NCBI Taxonomy" id="46206"/>
    <lineage>
        <taxon>Bacteria</taxon>
        <taxon>Bacillati</taxon>
        <taxon>Bacillota</taxon>
        <taxon>Clostridia</taxon>
        <taxon>Lachnospirales</taxon>
        <taxon>Lachnospiraceae</taxon>
        <taxon>Pseudobutyrivibrio</taxon>
    </lineage>
</organism>
<dbReference type="RefSeq" id="WP_049960421.1">
    <property type="nucleotide sequence ID" value="NZ_FNZX01000013.1"/>
</dbReference>
<sequence>MLKQVVIWTLQDKCFGPNLSAIKGNIKTRFEELNGQVPGLNRIEVHSECMSSSNGDVIMVAEFEDEASLKQRENNEMWSAAMKETVVPFVDVTTHVEYAY</sequence>
<protein>
    <submittedName>
        <fullName evidence="1">Stress responsive A/B Barrel Domain</fullName>
    </submittedName>
</protein>
<dbReference type="Proteomes" id="UP000182321">
    <property type="component" value="Unassembled WGS sequence"/>
</dbReference>
<reference evidence="2" key="1">
    <citation type="submission" date="2016-10" db="EMBL/GenBank/DDBJ databases">
        <authorList>
            <person name="Varghese N."/>
        </authorList>
    </citation>
    <scope>NUCLEOTIDE SEQUENCE [LARGE SCALE GENOMIC DNA]</scope>
    <source>
        <strain evidence="2">ACV-9</strain>
    </source>
</reference>
<accession>A0A1H7KTI0</accession>
<dbReference type="Gene3D" id="3.30.70.100">
    <property type="match status" value="1"/>
</dbReference>
<evidence type="ECO:0000313" key="1">
    <source>
        <dbReference type="EMBL" id="SEK89375.1"/>
    </source>
</evidence>
<dbReference type="AlphaFoldDB" id="A0A1H7KTI0"/>
<proteinExistence type="predicted"/>